<dbReference type="OrthoDB" id="2972761at2"/>
<protein>
    <submittedName>
        <fullName evidence="1">Uncharacterized protein</fullName>
    </submittedName>
</protein>
<reference evidence="1 2" key="1">
    <citation type="submission" date="2019-06" db="EMBL/GenBank/DDBJ databases">
        <title>Psychrobacillus vulpis sp. nov., a new species isolated from feces of a red fox that inhabits in The Tablas de Daimiel Natural Park, Albacete, Spain.</title>
        <authorList>
            <person name="Rodriguez M."/>
            <person name="Reina J.C."/>
            <person name="Bejar V."/>
            <person name="Llamas I."/>
        </authorList>
    </citation>
    <scope>NUCLEOTIDE SEQUENCE [LARGE SCALE GENOMIC DNA]</scope>
    <source>
        <strain evidence="1 2">Z8</strain>
    </source>
</reference>
<dbReference type="EMBL" id="VDGI01000004">
    <property type="protein sequence ID" value="TQR20712.1"/>
    <property type="molecule type" value="Genomic_DNA"/>
</dbReference>
<keyword evidence="2" id="KW-1185">Reference proteome</keyword>
<evidence type="ECO:0000313" key="1">
    <source>
        <dbReference type="EMBL" id="TQR20712.1"/>
    </source>
</evidence>
<comment type="caution">
    <text evidence="1">The sequence shown here is derived from an EMBL/GenBank/DDBJ whole genome shotgun (WGS) entry which is preliminary data.</text>
</comment>
<sequence>MIKLEFTINNFYAETLNDLVKQFNALIPENVPYSYSTQDVIELLIIREYVNSEIKISRT</sequence>
<dbReference type="AlphaFoldDB" id="A0A544TTC6"/>
<accession>A0A544TTC6</accession>
<dbReference type="Proteomes" id="UP000316626">
    <property type="component" value="Unassembled WGS sequence"/>
</dbReference>
<dbReference type="RefSeq" id="WP_142641751.1">
    <property type="nucleotide sequence ID" value="NZ_VDGI01000004.1"/>
</dbReference>
<organism evidence="1 2">
    <name type="scientific">Psychrobacillus vulpis</name>
    <dbReference type="NCBI Taxonomy" id="2325572"/>
    <lineage>
        <taxon>Bacteria</taxon>
        <taxon>Bacillati</taxon>
        <taxon>Bacillota</taxon>
        <taxon>Bacilli</taxon>
        <taxon>Bacillales</taxon>
        <taxon>Bacillaceae</taxon>
        <taxon>Psychrobacillus</taxon>
    </lineage>
</organism>
<name>A0A544TTC6_9BACI</name>
<proteinExistence type="predicted"/>
<gene>
    <name evidence="1" type="ORF">FG384_06365</name>
</gene>
<evidence type="ECO:0000313" key="2">
    <source>
        <dbReference type="Proteomes" id="UP000316626"/>
    </source>
</evidence>